<dbReference type="AlphaFoldDB" id="A0A6L2JH54"/>
<sequence>MRSTENTIDELHALLIEYGKGLPKKVAIPQVLAIQCGRIQKPNKKSQAAKGEEVGKHGLGDLNKDVNYKVALLDPKSNKWFDAMNAKMQFMKDNQVWRLVDLPPNDIRAIRIPISIASSYDYEIWQIDIKATFLNGYLDEDI</sequence>
<evidence type="ECO:0000313" key="1">
    <source>
        <dbReference type="EMBL" id="GEU36070.1"/>
    </source>
</evidence>
<protein>
    <recommendedName>
        <fullName evidence="2">Reverse transcriptase Ty1/copia-type domain-containing protein</fullName>
    </recommendedName>
</protein>
<proteinExistence type="predicted"/>
<name>A0A6L2JH54_TANCI</name>
<dbReference type="EMBL" id="BKCJ010000766">
    <property type="protein sequence ID" value="GEU36070.1"/>
    <property type="molecule type" value="Genomic_DNA"/>
</dbReference>
<comment type="caution">
    <text evidence="1">The sequence shown here is derived from an EMBL/GenBank/DDBJ whole genome shotgun (WGS) entry which is preliminary data.</text>
</comment>
<reference evidence="1" key="1">
    <citation type="journal article" date="2019" name="Sci. Rep.">
        <title>Draft genome of Tanacetum cinerariifolium, the natural source of mosquito coil.</title>
        <authorList>
            <person name="Yamashiro T."/>
            <person name="Shiraishi A."/>
            <person name="Satake H."/>
            <person name="Nakayama K."/>
        </authorList>
    </citation>
    <scope>NUCLEOTIDE SEQUENCE</scope>
</reference>
<evidence type="ECO:0008006" key="2">
    <source>
        <dbReference type="Google" id="ProtNLM"/>
    </source>
</evidence>
<organism evidence="1">
    <name type="scientific">Tanacetum cinerariifolium</name>
    <name type="common">Dalmatian daisy</name>
    <name type="synonym">Chrysanthemum cinerariifolium</name>
    <dbReference type="NCBI Taxonomy" id="118510"/>
    <lineage>
        <taxon>Eukaryota</taxon>
        <taxon>Viridiplantae</taxon>
        <taxon>Streptophyta</taxon>
        <taxon>Embryophyta</taxon>
        <taxon>Tracheophyta</taxon>
        <taxon>Spermatophyta</taxon>
        <taxon>Magnoliopsida</taxon>
        <taxon>eudicotyledons</taxon>
        <taxon>Gunneridae</taxon>
        <taxon>Pentapetalae</taxon>
        <taxon>asterids</taxon>
        <taxon>campanulids</taxon>
        <taxon>Asterales</taxon>
        <taxon>Asteraceae</taxon>
        <taxon>Asteroideae</taxon>
        <taxon>Anthemideae</taxon>
        <taxon>Anthemidinae</taxon>
        <taxon>Tanacetum</taxon>
    </lineage>
</organism>
<accession>A0A6L2JH54</accession>
<gene>
    <name evidence="1" type="ORF">Tci_008048</name>
</gene>